<accession>A0A132MNF0</accession>
<gene>
    <name evidence="5" type="ORF">LI90_1013</name>
    <name evidence="6" type="ORF">TH66_09765</name>
    <name evidence="7" type="ORF">TR74_19235</name>
</gene>
<comment type="caution">
    <text evidence="5">The sequence shown here is derived from an EMBL/GenBank/DDBJ whole genome shotgun (WGS) entry which is preliminary data.</text>
</comment>
<dbReference type="Gene3D" id="1.10.3210.10">
    <property type="entry name" value="Hypothetical protein af1432"/>
    <property type="match status" value="1"/>
</dbReference>
<dbReference type="EMBL" id="JYIK01001063">
    <property type="protein sequence ID" value="KWX07307.1"/>
    <property type="molecule type" value="Genomic_DNA"/>
</dbReference>
<feature type="transmembrane region" description="Helical" evidence="2">
    <location>
        <begin position="100"/>
        <end position="120"/>
    </location>
</feature>
<dbReference type="Proteomes" id="UP000070659">
    <property type="component" value="Unassembled WGS sequence"/>
</dbReference>
<evidence type="ECO:0000313" key="9">
    <source>
        <dbReference type="Proteomes" id="UP000070598"/>
    </source>
</evidence>
<feature type="domain" description="HD" evidence="3">
    <location>
        <begin position="244"/>
        <end position="366"/>
    </location>
</feature>
<dbReference type="Proteomes" id="UP000070188">
    <property type="component" value="Unassembled WGS sequence"/>
</dbReference>
<keyword evidence="8" id="KW-1185">Reference proteome</keyword>
<sequence length="446" mass="48479">MSGLPLGARAYVTLVTVAAVLAAVPLAWTPVPWMDLAVVAVLYLLVEFVSSARFGRIHLSLGPAVALAAVVLLPPSGVALIALLRVFVPSPDRDRRIKSVFNAAQLALAAVSASIVYHLLDGPREFTADIFAQALLPVSAAAAVYCAVNGLLITGIVMLAEGTRFVDLWRTGIGRSVVSYLGYSLIGLVMAVLWQSLGPLAAVLILLPLIAARWALAQYAREQAAYDATVRTLIQAVETKDYYTRGHSERVSRASVMIGRELGMREDRLNALRYAGILHDVGKLGVPTRLLQKSGPLTPDELEMIQLHPIRGVEIVREIEFLGEAYAGIMHHHERLDGKGYPMGLRGEEIPEFARVIAVADAFDSMTSTRSYRRARPVPDAIEELRRCAGQQFDPVMVEALIRAIEQQGWQPAKPPTVPPPGAEVSRYDHDDPTASLPVAPSEQRR</sequence>
<evidence type="ECO:0000313" key="5">
    <source>
        <dbReference type="EMBL" id="KWW99378.1"/>
    </source>
</evidence>
<reference evidence="6 10" key="1">
    <citation type="submission" date="2015-02" db="EMBL/GenBank/DDBJ databases">
        <title>Physiological reanalysis, assessment of diazotrophy, and genome sequences of multiple isolates of Streptomyces thermoautotrophicus.</title>
        <authorList>
            <person name="MacKellar D.C."/>
            <person name="Lieber L."/>
            <person name="Norman J."/>
            <person name="Bolger A."/>
            <person name="Tobin C."/>
            <person name="Murray J.W."/>
            <person name="Prell J."/>
        </authorList>
    </citation>
    <scope>NUCLEOTIDE SEQUENCE [LARGE SCALE GENOMIC DNA]</scope>
    <source>
        <strain evidence="6 10">UBT1</strain>
    </source>
</reference>
<evidence type="ECO:0000313" key="8">
    <source>
        <dbReference type="Proteomes" id="UP000070188"/>
    </source>
</evidence>
<dbReference type="InterPro" id="IPR003607">
    <property type="entry name" value="HD/PDEase_dom"/>
</dbReference>
<dbReference type="Pfam" id="PF20972">
    <property type="entry name" value="MASE9"/>
    <property type="match status" value="1"/>
</dbReference>
<feature type="region of interest" description="Disordered" evidence="1">
    <location>
        <begin position="409"/>
        <end position="446"/>
    </location>
</feature>
<dbReference type="InterPro" id="IPR006674">
    <property type="entry name" value="HD_domain"/>
</dbReference>
<name>A0A132MNF0_9ACTN</name>
<dbReference type="SMART" id="SM00471">
    <property type="entry name" value="HDc"/>
    <property type="match status" value="1"/>
</dbReference>
<evidence type="ECO:0000313" key="6">
    <source>
        <dbReference type="EMBL" id="KWX04170.1"/>
    </source>
</evidence>
<evidence type="ECO:0000256" key="1">
    <source>
        <dbReference type="SAM" id="MobiDB-lite"/>
    </source>
</evidence>
<evidence type="ECO:0000259" key="3">
    <source>
        <dbReference type="PROSITE" id="PS51831"/>
    </source>
</evidence>
<dbReference type="CDD" id="cd00077">
    <property type="entry name" value="HDc"/>
    <property type="match status" value="1"/>
</dbReference>
<dbReference type="InterPro" id="IPR037522">
    <property type="entry name" value="HD_GYP_dom"/>
</dbReference>
<organism evidence="5 8">
    <name type="scientific">Carbonactinospora thermoautotrophica</name>
    <dbReference type="NCBI Taxonomy" id="1469144"/>
    <lineage>
        <taxon>Bacteria</taxon>
        <taxon>Bacillati</taxon>
        <taxon>Actinomycetota</taxon>
        <taxon>Actinomycetes</taxon>
        <taxon>Kitasatosporales</taxon>
        <taxon>Carbonactinosporaceae</taxon>
        <taxon>Carbonactinospora</taxon>
    </lineage>
</organism>
<feature type="domain" description="HD-GYP" evidence="4">
    <location>
        <begin position="222"/>
        <end position="417"/>
    </location>
</feature>
<dbReference type="SUPFAM" id="SSF109604">
    <property type="entry name" value="HD-domain/PDEase-like"/>
    <property type="match status" value="1"/>
</dbReference>
<keyword evidence="2" id="KW-0812">Transmembrane</keyword>
<dbReference type="Pfam" id="PF13487">
    <property type="entry name" value="HD_5"/>
    <property type="match status" value="1"/>
</dbReference>
<dbReference type="AlphaFoldDB" id="A0A132MNF0"/>
<dbReference type="STRING" id="1469144.LI90_1013"/>
<dbReference type="PROSITE" id="PS51832">
    <property type="entry name" value="HD_GYP"/>
    <property type="match status" value="1"/>
</dbReference>
<feature type="transmembrane region" description="Helical" evidence="2">
    <location>
        <begin position="6"/>
        <end position="26"/>
    </location>
</feature>
<evidence type="ECO:0000313" key="7">
    <source>
        <dbReference type="EMBL" id="KWX07307.1"/>
    </source>
</evidence>
<keyword evidence="2" id="KW-0472">Membrane</keyword>
<dbReference type="PROSITE" id="PS51831">
    <property type="entry name" value="HD"/>
    <property type="match status" value="1"/>
</dbReference>
<feature type="transmembrane region" description="Helical" evidence="2">
    <location>
        <begin position="33"/>
        <end position="52"/>
    </location>
</feature>
<reference evidence="5" key="3">
    <citation type="submission" date="2015-04" db="EMBL/GenBank/DDBJ databases">
        <title>Physiological reanalysis, assessment of diazotrophy, and genome sequences of multiple isolates of Streptomyces thermoautotrophicus.</title>
        <authorList>
            <person name="MacKellar D.C."/>
            <person name="Lieber L."/>
            <person name="Norman J."/>
            <person name="Bolger A."/>
            <person name="Tobin C."/>
            <person name="Murray J.W."/>
            <person name="Woodward J."/>
            <person name="Friesen M."/>
            <person name="Prell J."/>
        </authorList>
    </citation>
    <scope>NUCLEOTIDE SEQUENCE [LARGE SCALE GENOMIC DNA]</scope>
    <source>
        <strain evidence="5">H1</strain>
    </source>
</reference>
<keyword evidence="2" id="KW-1133">Transmembrane helix</keyword>
<reference evidence="9" key="2">
    <citation type="submission" date="2015-02" db="EMBL/GenBank/DDBJ databases">
        <title>Physiological reanalysis, assessment of diazotrophy, and genome sequences of multiple isolates of Streptomyces thermoautotrophicus.</title>
        <authorList>
            <person name="MacKellar D.C."/>
            <person name="Lieber L."/>
            <person name="Norman J."/>
            <person name="Bolger A."/>
            <person name="Tobin C."/>
            <person name="Murray J.W."/>
            <person name="Friesen M."/>
            <person name="Prell J."/>
        </authorList>
    </citation>
    <scope>NUCLEOTIDE SEQUENCE [LARGE SCALE GENOMIC DNA]</scope>
    <source>
        <strain evidence="9">UBT1</strain>
    </source>
</reference>
<feature type="transmembrane region" description="Helical" evidence="2">
    <location>
        <begin position="172"/>
        <end position="194"/>
    </location>
</feature>
<reference evidence="8" key="4">
    <citation type="submission" date="2015-04" db="EMBL/GenBank/DDBJ databases">
        <title>Physiological reanalysis, assessment of diazotrophy, and genome sequences of multiple isolates of Streptomyces thermoautotrophicus.</title>
        <authorList>
            <person name="MacKellar D.C."/>
            <person name="Lieber L."/>
            <person name="Norman J."/>
            <person name="Bolger A."/>
            <person name="Tobin C."/>
            <person name="Murray J.W."/>
            <person name="Chang R."/>
            <person name="Ford T."/>
            <person name="Nguyen P.Q."/>
            <person name="Woodward J."/>
            <person name="Permingeat H."/>
            <person name="Joshi N.S."/>
            <person name="Silver P.A."/>
            <person name="Usadel B."/>
            <person name="Rutherford A.W."/>
            <person name="Friesen M."/>
            <person name="Prell J."/>
        </authorList>
    </citation>
    <scope>NUCLEOTIDE SEQUENCE [LARGE SCALE GENOMIC DNA]</scope>
    <source>
        <strain evidence="8">H1</strain>
    </source>
</reference>
<dbReference type="PANTHER" id="PTHR43155">
    <property type="entry name" value="CYCLIC DI-GMP PHOSPHODIESTERASE PA4108-RELATED"/>
    <property type="match status" value="1"/>
</dbReference>
<dbReference type="GO" id="GO:0016787">
    <property type="term" value="F:hydrolase activity"/>
    <property type="evidence" value="ECO:0007669"/>
    <property type="project" value="UniProtKB-KW"/>
</dbReference>
<dbReference type="RefSeq" id="WP_066884723.1">
    <property type="nucleotide sequence ID" value="NZ_CP171739.1"/>
</dbReference>
<dbReference type="EMBL" id="JYIJ01000016">
    <property type="protein sequence ID" value="KWX04170.1"/>
    <property type="molecule type" value="Genomic_DNA"/>
</dbReference>
<feature type="compositionally biased region" description="Pro residues" evidence="1">
    <location>
        <begin position="413"/>
        <end position="422"/>
    </location>
</feature>
<dbReference type="Proteomes" id="UP000070598">
    <property type="component" value="Unassembled WGS sequence"/>
</dbReference>
<dbReference type="OrthoDB" id="9802066at2"/>
<keyword evidence="5" id="KW-0378">Hydrolase</keyword>
<dbReference type="InterPro" id="IPR048430">
    <property type="entry name" value="MASE9"/>
</dbReference>
<feature type="transmembrane region" description="Helical" evidence="2">
    <location>
        <begin position="140"/>
        <end position="160"/>
    </location>
</feature>
<evidence type="ECO:0000256" key="2">
    <source>
        <dbReference type="SAM" id="Phobius"/>
    </source>
</evidence>
<evidence type="ECO:0000259" key="4">
    <source>
        <dbReference type="PROSITE" id="PS51832"/>
    </source>
</evidence>
<dbReference type="EMBL" id="LAXD01000001">
    <property type="protein sequence ID" value="KWW99378.1"/>
    <property type="molecule type" value="Genomic_DNA"/>
</dbReference>
<evidence type="ECO:0000313" key="10">
    <source>
        <dbReference type="Proteomes" id="UP000070659"/>
    </source>
</evidence>
<protein>
    <submittedName>
        <fullName evidence="5">Putative metal dependent phosphohydrolase</fullName>
    </submittedName>
</protein>
<feature type="transmembrane region" description="Helical" evidence="2">
    <location>
        <begin position="64"/>
        <end position="88"/>
    </location>
</feature>
<proteinExistence type="predicted"/>
<feature type="transmembrane region" description="Helical" evidence="2">
    <location>
        <begin position="200"/>
        <end position="216"/>
    </location>
</feature>
<dbReference type="PATRIC" id="fig|1469144.10.peg.1132"/>